<reference evidence="1 2" key="1">
    <citation type="submission" date="2019-01" db="EMBL/GenBank/DDBJ databases">
        <title>Nocardioides guangzhouensis sp. nov., an actinobacterium isolated from soil.</title>
        <authorList>
            <person name="Fu Y."/>
            <person name="Cai Y."/>
            <person name="Lin Z."/>
            <person name="Chen P."/>
        </authorList>
    </citation>
    <scope>NUCLEOTIDE SEQUENCE [LARGE SCALE GENOMIC DNA]</scope>
    <source>
        <strain evidence="1 2">130</strain>
    </source>
</reference>
<sequence length="131" mass="15246">MSGPVEQWRRIVEPARDVRMRRIYDNPEVDDGIRVLVDRRWPRGVSKDRAGLDEWCPAVAPSDALRKWYGHAPAKFEEFGSRYRQELEDPERAAALRHLRDMTSHDRLTLLTATRRVELSQAAILVDLLRA</sequence>
<dbReference type="PANTHER" id="PTHR36849">
    <property type="entry name" value="CYTOPLASMIC PROTEIN-RELATED"/>
    <property type="match status" value="1"/>
</dbReference>
<dbReference type="PANTHER" id="PTHR36849:SF1">
    <property type="entry name" value="CYTOPLASMIC PROTEIN"/>
    <property type="match status" value="1"/>
</dbReference>
<keyword evidence="2" id="KW-1185">Reference proteome</keyword>
<dbReference type="Proteomes" id="UP000295198">
    <property type="component" value="Unassembled WGS sequence"/>
</dbReference>
<name>A0A4Q4Z9B6_9ACTN</name>
<protein>
    <submittedName>
        <fullName evidence="1">DUF488 family protein</fullName>
    </submittedName>
</protein>
<organism evidence="1 2">
    <name type="scientific">Nocardioides guangzhouensis</name>
    <dbReference type="NCBI Taxonomy" id="2497878"/>
    <lineage>
        <taxon>Bacteria</taxon>
        <taxon>Bacillati</taxon>
        <taxon>Actinomycetota</taxon>
        <taxon>Actinomycetes</taxon>
        <taxon>Propionibacteriales</taxon>
        <taxon>Nocardioidaceae</taxon>
        <taxon>Nocardioides</taxon>
    </lineage>
</organism>
<dbReference type="EMBL" id="SDKM01000023">
    <property type="protein sequence ID" value="RYP84497.1"/>
    <property type="molecule type" value="Genomic_DNA"/>
</dbReference>
<accession>A0A4Q4Z9B6</accession>
<dbReference type="Pfam" id="PF22752">
    <property type="entry name" value="DUF488-N3i"/>
    <property type="match status" value="1"/>
</dbReference>
<evidence type="ECO:0000313" key="2">
    <source>
        <dbReference type="Proteomes" id="UP000295198"/>
    </source>
</evidence>
<proteinExistence type="predicted"/>
<comment type="caution">
    <text evidence="1">The sequence shown here is derived from an EMBL/GenBank/DDBJ whole genome shotgun (WGS) entry which is preliminary data.</text>
</comment>
<evidence type="ECO:0000313" key="1">
    <source>
        <dbReference type="EMBL" id="RYP84497.1"/>
    </source>
</evidence>
<gene>
    <name evidence="1" type="ORF">EKO23_15810</name>
</gene>
<dbReference type="InterPro" id="IPR052552">
    <property type="entry name" value="YeaO-like"/>
</dbReference>
<dbReference type="OrthoDB" id="9790745at2"/>
<dbReference type="AlphaFoldDB" id="A0A4Q4Z9B6"/>